<evidence type="ECO:0000313" key="5">
    <source>
        <dbReference type="EMBL" id="CAD7272277.1"/>
    </source>
</evidence>
<dbReference type="EMBL" id="OA882053">
    <property type="protein sequence ID" value="CAD7272277.1"/>
    <property type="molecule type" value="Genomic_DNA"/>
</dbReference>
<dbReference type="PROSITE" id="PS50081">
    <property type="entry name" value="ZF_DAG_PE_2"/>
    <property type="match status" value="1"/>
</dbReference>
<keyword evidence="2" id="KW-0862">Zinc</keyword>
<evidence type="ECO:0000313" key="6">
    <source>
        <dbReference type="Proteomes" id="UP000678499"/>
    </source>
</evidence>
<name>A0A7R9BC09_9CRUS</name>
<dbReference type="CDD" id="cd20803">
    <property type="entry name" value="C1_DGKtheta_typeV_rpt1"/>
    <property type="match status" value="1"/>
</dbReference>
<dbReference type="SMART" id="SM00109">
    <property type="entry name" value="C1"/>
    <property type="match status" value="1"/>
</dbReference>
<evidence type="ECO:0000259" key="4">
    <source>
        <dbReference type="PROSITE" id="PS50081"/>
    </source>
</evidence>
<organism evidence="5">
    <name type="scientific">Notodromas monacha</name>
    <dbReference type="NCBI Taxonomy" id="399045"/>
    <lineage>
        <taxon>Eukaryota</taxon>
        <taxon>Metazoa</taxon>
        <taxon>Ecdysozoa</taxon>
        <taxon>Arthropoda</taxon>
        <taxon>Crustacea</taxon>
        <taxon>Oligostraca</taxon>
        <taxon>Ostracoda</taxon>
        <taxon>Podocopa</taxon>
        <taxon>Podocopida</taxon>
        <taxon>Cypridocopina</taxon>
        <taxon>Cypridoidea</taxon>
        <taxon>Cyprididae</taxon>
        <taxon>Notodromas</taxon>
    </lineage>
</organism>
<dbReference type="PANTHER" id="PTHR45818:SF3">
    <property type="entry name" value="PROTEIN VAV"/>
    <property type="match status" value="1"/>
</dbReference>
<proteinExistence type="predicted"/>
<dbReference type="GO" id="GO:0016477">
    <property type="term" value="P:cell migration"/>
    <property type="evidence" value="ECO:0007669"/>
    <property type="project" value="TreeGrafter"/>
</dbReference>
<dbReference type="InterPro" id="IPR020454">
    <property type="entry name" value="DAG/PE-bd"/>
</dbReference>
<dbReference type="PROSITE" id="PS00479">
    <property type="entry name" value="ZF_DAG_PE_1"/>
    <property type="match status" value="1"/>
</dbReference>
<feature type="domain" description="Phorbol-ester/DAG-type" evidence="4">
    <location>
        <begin position="73"/>
        <end position="123"/>
    </location>
</feature>
<evidence type="ECO:0000256" key="2">
    <source>
        <dbReference type="ARBA" id="ARBA00022833"/>
    </source>
</evidence>
<dbReference type="SUPFAM" id="SSF57889">
    <property type="entry name" value="Cysteine-rich domain"/>
    <property type="match status" value="1"/>
</dbReference>
<dbReference type="PRINTS" id="PR00008">
    <property type="entry name" value="DAGPEDOMAIN"/>
</dbReference>
<keyword evidence="6" id="KW-1185">Reference proteome</keyword>
<dbReference type="Proteomes" id="UP000678499">
    <property type="component" value="Unassembled WGS sequence"/>
</dbReference>
<dbReference type="PANTHER" id="PTHR45818">
    <property type="entry name" value="PROTEIN VAV"/>
    <property type="match status" value="1"/>
</dbReference>
<dbReference type="Gene3D" id="3.30.60.20">
    <property type="match status" value="1"/>
</dbReference>
<dbReference type="Pfam" id="PF00130">
    <property type="entry name" value="C1_1"/>
    <property type="match status" value="1"/>
</dbReference>
<dbReference type="EMBL" id="CAJPEX010000016">
    <property type="protein sequence ID" value="CAG0912429.1"/>
    <property type="molecule type" value="Genomic_DNA"/>
</dbReference>
<evidence type="ECO:0000256" key="3">
    <source>
        <dbReference type="SAM" id="MobiDB-lite"/>
    </source>
</evidence>
<protein>
    <recommendedName>
        <fullName evidence="4">Phorbol-ester/DAG-type domain-containing protein</fullName>
    </recommendedName>
</protein>
<dbReference type="GO" id="GO:0046872">
    <property type="term" value="F:metal ion binding"/>
    <property type="evidence" value="ECO:0007669"/>
    <property type="project" value="UniProtKB-KW"/>
</dbReference>
<dbReference type="GO" id="GO:0005085">
    <property type="term" value="F:guanyl-nucleotide exchange factor activity"/>
    <property type="evidence" value="ECO:0007669"/>
    <property type="project" value="TreeGrafter"/>
</dbReference>
<evidence type="ECO:0000256" key="1">
    <source>
        <dbReference type="ARBA" id="ARBA00022723"/>
    </source>
</evidence>
<sequence>MGDGARFGRRRRRRAVPPSTGDGVVRDLISCRVTELSGIVVGEGGGVGVSCVMSAVTDPLDSAAPGKLVQSHGHSFVRKTFHRPTYCHQCTDLLWGIIQQGSVCEVCNFVVHDRCIRTVAYPCISVAITHIQNPVPHCWSEQGHYKRKFCNVCRKRLDEALAFRCESENSLRACL</sequence>
<reference evidence="5" key="1">
    <citation type="submission" date="2020-11" db="EMBL/GenBank/DDBJ databases">
        <authorList>
            <person name="Tran Van P."/>
        </authorList>
    </citation>
    <scope>NUCLEOTIDE SEQUENCE</scope>
</reference>
<keyword evidence="1" id="KW-0479">Metal-binding</keyword>
<dbReference type="InterPro" id="IPR046349">
    <property type="entry name" value="C1-like_sf"/>
</dbReference>
<accession>A0A7R9BC09</accession>
<dbReference type="InterPro" id="IPR002219">
    <property type="entry name" value="PKC_DAG/PE"/>
</dbReference>
<dbReference type="AlphaFoldDB" id="A0A7R9BC09"/>
<gene>
    <name evidence="5" type="ORF">NMOB1V02_LOCUS219</name>
</gene>
<dbReference type="GO" id="GO:0005737">
    <property type="term" value="C:cytoplasm"/>
    <property type="evidence" value="ECO:0007669"/>
    <property type="project" value="TreeGrafter"/>
</dbReference>
<feature type="region of interest" description="Disordered" evidence="3">
    <location>
        <begin position="1"/>
        <end position="21"/>
    </location>
</feature>
<dbReference type="OrthoDB" id="242257at2759"/>